<dbReference type="InterPro" id="IPR010998">
    <property type="entry name" value="Integrase_recombinase_N"/>
</dbReference>
<protein>
    <submittedName>
        <fullName evidence="9">Tyrosine recombinase XerC</fullName>
    </submittedName>
</protein>
<evidence type="ECO:0000256" key="6">
    <source>
        <dbReference type="SAM" id="MobiDB-lite"/>
    </source>
</evidence>
<dbReference type="GO" id="GO:0003677">
    <property type="term" value="F:DNA binding"/>
    <property type="evidence" value="ECO:0007669"/>
    <property type="project" value="UniProtKB-UniRule"/>
</dbReference>
<sequence>MPSDLFIKPGSAEQELRWAKIWMNQFKFFMAKYPGSESDKPVRVNGELIQPGPAKLKSQGHKTSSGKTDDVSGDAGSQKGKAGDGEPSGSEEAASQEKQLRTLGHFTAYNVIRFLKSKRDEGMPAWKRMKVIRALMVYRRVVLLLPDDDLIPLMMKMEEIIILERSREAGYDSVEEAVGKIDPSEIDAVQEFRRALRKDGKRLQTERSYVGKLKSFMMARGLTCLSDFDNIGAADVEAHLTDLAVDGNVAASTQNTAFHGLLAFFKLVLKRDMGKIEAIRANKGKQVPTVMSADEVGRVFDGLEGVHLVIAELLYGCGMRISEAVRLRVKDLDFDNRRIEIHQSKGGKSRVVPMPEELVEPLQRFMATRRALHEHDVADGRASVWLPHALAKKYPSAPRQFRWQYLFASSRFSKDPRTGRFHRHHLHHDTFPIHLRRAVEAAGITKHVTSHTFRHCFATHLLWDNTDIRRIQMLLGHSDVKTTMIYTHVDNRIGPVVVSPLDRLRAEVNSSEQDDEKGSGADEVRECGAAYAVRRPRVQPQSRFQSRASFRARGGPCSQAMVSCGAG</sequence>
<feature type="domain" description="Tyr recombinase" evidence="7">
    <location>
        <begin position="286"/>
        <end position="499"/>
    </location>
</feature>
<feature type="compositionally biased region" description="Low complexity" evidence="6">
    <location>
        <begin position="541"/>
        <end position="553"/>
    </location>
</feature>
<dbReference type="CDD" id="cd01193">
    <property type="entry name" value="INT_IntI_C"/>
    <property type="match status" value="1"/>
</dbReference>
<reference evidence="9 10" key="1">
    <citation type="submission" date="2019-08" db="EMBL/GenBank/DDBJ databases">
        <title>Deep-cultivation of Planctomycetes and their phenomic and genomic characterization uncovers novel biology.</title>
        <authorList>
            <person name="Wiegand S."/>
            <person name="Jogler M."/>
            <person name="Boedeker C."/>
            <person name="Pinto D."/>
            <person name="Vollmers J."/>
            <person name="Rivas-Marin E."/>
            <person name="Kohn T."/>
            <person name="Peeters S.H."/>
            <person name="Heuer A."/>
            <person name="Rast P."/>
            <person name="Oberbeckmann S."/>
            <person name="Bunk B."/>
            <person name="Jeske O."/>
            <person name="Meyerdierks A."/>
            <person name="Storesund J.E."/>
            <person name="Kallscheuer N."/>
            <person name="Luecker S."/>
            <person name="Lage O.M."/>
            <person name="Pohl T."/>
            <person name="Merkel B.J."/>
            <person name="Hornburger P."/>
            <person name="Mueller R.-W."/>
            <person name="Bruemmer F."/>
            <person name="Labrenz M."/>
            <person name="Spormann A.M."/>
            <person name="Op Den Camp H."/>
            <person name="Overmann J."/>
            <person name="Amann R."/>
            <person name="Jetten M.S.M."/>
            <person name="Mascher T."/>
            <person name="Medema M.H."/>
            <person name="Devos D.P."/>
            <person name="Kaster A.-K."/>
            <person name="Ovreas L."/>
            <person name="Rohde M."/>
            <person name="Galperin M.Y."/>
            <person name="Jogler C."/>
        </authorList>
    </citation>
    <scope>NUCLEOTIDE SEQUENCE [LARGE SCALE GENOMIC DNA]</scope>
    <source>
        <strain evidence="9 10">LF1</strain>
    </source>
</reference>
<dbReference type="AlphaFoldDB" id="A0A5B1CCW7"/>
<dbReference type="InterPro" id="IPR011010">
    <property type="entry name" value="DNA_brk_join_enz"/>
</dbReference>
<proteinExistence type="inferred from homology"/>
<dbReference type="PANTHER" id="PTHR30349">
    <property type="entry name" value="PHAGE INTEGRASE-RELATED"/>
    <property type="match status" value="1"/>
</dbReference>
<dbReference type="GO" id="GO:0006310">
    <property type="term" value="P:DNA recombination"/>
    <property type="evidence" value="ECO:0007669"/>
    <property type="project" value="UniProtKB-KW"/>
</dbReference>
<dbReference type="Pfam" id="PF00589">
    <property type="entry name" value="Phage_integrase"/>
    <property type="match status" value="1"/>
</dbReference>
<keyword evidence="3 5" id="KW-0238">DNA-binding</keyword>
<name>A0A5B1CCW7_9BACT</name>
<evidence type="ECO:0000313" key="9">
    <source>
        <dbReference type="EMBL" id="KAA1257569.1"/>
    </source>
</evidence>
<evidence type="ECO:0000259" key="8">
    <source>
        <dbReference type="PROSITE" id="PS51900"/>
    </source>
</evidence>
<dbReference type="Gene3D" id="1.10.443.10">
    <property type="entry name" value="Intergrase catalytic core"/>
    <property type="match status" value="1"/>
</dbReference>
<dbReference type="SUPFAM" id="SSF56349">
    <property type="entry name" value="DNA breaking-rejoining enzymes"/>
    <property type="match status" value="1"/>
</dbReference>
<dbReference type="GO" id="GO:0015074">
    <property type="term" value="P:DNA integration"/>
    <property type="evidence" value="ECO:0007669"/>
    <property type="project" value="UniProtKB-KW"/>
</dbReference>
<keyword evidence="4" id="KW-0233">DNA recombination</keyword>
<evidence type="ECO:0000313" key="10">
    <source>
        <dbReference type="Proteomes" id="UP000322699"/>
    </source>
</evidence>
<dbReference type="InterPro" id="IPR050090">
    <property type="entry name" value="Tyrosine_recombinase_XerCD"/>
</dbReference>
<dbReference type="Gene3D" id="1.10.150.130">
    <property type="match status" value="1"/>
</dbReference>
<dbReference type="PROSITE" id="PS51900">
    <property type="entry name" value="CB"/>
    <property type="match status" value="1"/>
</dbReference>
<gene>
    <name evidence="9" type="primary">xerC_1</name>
    <name evidence="9" type="ORF">LF1_00560</name>
</gene>
<dbReference type="PROSITE" id="PS51898">
    <property type="entry name" value="TYR_RECOMBINASE"/>
    <property type="match status" value="1"/>
</dbReference>
<accession>A0A5B1CCW7</accession>
<dbReference type="InterPro" id="IPR002104">
    <property type="entry name" value="Integrase_catalytic"/>
</dbReference>
<evidence type="ECO:0000256" key="4">
    <source>
        <dbReference type="ARBA" id="ARBA00023172"/>
    </source>
</evidence>
<evidence type="ECO:0000259" key="7">
    <source>
        <dbReference type="PROSITE" id="PS51898"/>
    </source>
</evidence>
<dbReference type="PANTHER" id="PTHR30349:SF64">
    <property type="entry name" value="PROPHAGE INTEGRASE INTD-RELATED"/>
    <property type="match status" value="1"/>
</dbReference>
<evidence type="ECO:0000256" key="3">
    <source>
        <dbReference type="ARBA" id="ARBA00023125"/>
    </source>
</evidence>
<feature type="domain" description="Core-binding (CB)" evidence="8">
    <location>
        <begin position="183"/>
        <end position="269"/>
    </location>
</feature>
<dbReference type="InterPro" id="IPR044068">
    <property type="entry name" value="CB"/>
</dbReference>
<dbReference type="InterPro" id="IPR013762">
    <property type="entry name" value="Integrase-like_cat_sf"/>
</dbReference>
<dbReference type="Proteomes" id="UP000322699">
    <property type="component" value="Unassembled WGS sequence"/>
</dbReference>
<dbReference type="NCBIfam" id="TIGR02249">
    <property type="entry name" value="integrase_gron"/>
    <property type="match status" value="1"/>
</dbReference>
<evidence type="ECO:0000256" key="5">
    <source>
        <dbReference type="PROSITE-ProRule" id="PRU01248"/>
    </source>
</evidence>
<keyword evidence="10" id="KW-1185">Reference proteome</keyword>
<evidence type="ECO:0000256" key="2">
    <source>
        <dbReference type="ARBA" id="ARBA00022908"/>
    </source>
</evidence>
<feature type="region of interest" description="Disordered" evidence="6">
    <location>
        <begin position="536"/>
        <end position="557"/>
    </location>
</feature>
<comment type="caution">
    <text evidence="9">The sequence shown here is derived from an EMBL/GenBank/DDBJ whole genome shotgun (WGS) entry which is preliminary data.</text>
</comment>
<dbReference type="EMBL" id="VRLW01000001">
    <property type="protein sequence ID" value="KAA1257569.1"/>
    <property type="molecule type" value="Genomic_DNA"/>
</dbReference>
<dbReference type="InterPro" id="IPR004107">
    <property type="entry name" value="Integrase_SAM-like_N"/>
</dbReference>
<feature type="region of interest" description="Disordered" evidence="6">
    <location>
        <begin position="40"/>
        <end position="97"/>
    </location>
</feature>
<comment type="similarity">
    <text evidence="1">Belongs to the 'phage' integrase family.</text>
</comment>
<evidence type="ECO:0000256" key="1">
    <source>
        <dbReference type="ARBA" id="ARBA00008857"/>
    </source>
</evidence>
<keyword evidence="2" id="KW-0229">DNA integration</keyword>
<organism evidence="9 10">
    <name type="scientific">Rubripirellula obstinata</name>
    <dbReference type="NCBI Taxonomy" id="406547"/>
    <lineage>
        <taxon>Bacteria</taxon>
        <taxon>Pseudomonadati</taxon>
        <taxon>Planctomycetota</taxon>
        <taxon>Planctomycetia</taxon>
        <taxon>Pirellulales</taxon>
        <taxon>Pirellulaceae</taxon>
        <taxon>Rubripirellula</taxon>
    </lineage>
</organism>
<dbReference type="InterPro" id="IPR011946">
    <property type="entry name" value="Integrase_integron-type"/>
</dbReference>
<dbReference type="Pfam" id="PF13495">
    <property type="entry name" value="Phage_int_SAM_4"/>
    <property type="match status" value="1"/>
</dbReference>